<organism evidence="1 2">
    <name type="scientific">Pleurotus cornucopiae</name>
    <name type="common">Cornucopia mushroom</name>
    <dbReference type="NCBI Taxonomy" id="5321"/>
    <lineage>
        <taxon>Eukaryota</taxon>
        <taxon>Fungi</taxon>
        <taxon>Dikarya</taxon>
        <taxon>Basidiomycota</taxon>
        <taxon>Agaricomycotina</taxon>
        <taxon>Agaricomycetes</taxon>
        <taxon>Agaricomycetidae</taxon>
        <taxon>Agaricales</taxon>
        <taxon>Pleurotineae</taxon>
        <taxon>Pleurotaceae</taxon>
        <taxon>Pleurotus</taxon>
    </lineage>
</organism>
<evidence type="ECO:0000313" key="2">
    <source>
        <dbReference type="Proteomes" id="UP000824881"/>
    </source>
</evidence>
<dbReference type="Proteomes" id="UP000824881">
    <property type="component" value="Unassembled WGS sequence"/>
</dbReference>
<name>A0ACB7IQA6_PLECO</name>
<gene>
    <name evidence="1" type="ORF">CCMSSC00406_0003889</name>
</gene>
<protein>
    <submittedName>
        <fullName evidence="1">Uncharacterized protein</fullName>
    </submittedName>
</protein>
<proteinExistence type="predicted"/>
<sequence>MTMTIASDSERQRYSQELAAYTLRQWTAARSLLDKRRINAESDQRFMTPAELAKCKQANNLTHNDIEKSRAVKA</sequence>
<evidence type="ECO:0000313" key="1">
    <source>
        <dbReference type="EMBL" id="KAG9220433.1"/>
    </source>
</evidence>
<accession>A0ACB7IQA6</accession>
<comment type="caution">
    <text evidence="1">The sequence shown here is derived from an EMBL/GenBank/DDBJ whole genome shotgun (WGS) entry which is preliminary data.</text>
</comment>
<reference evidence="1 2" key="1">
    <citation type="journal article" date="2021" name="Appl. Environ. Microbiol.">
        <title>Genetic linkage and physical mapping for an oyster mushroom Pleurotus cornucopiae and QTL analysis for the trait cap color.</title>
        <authorList>
            <person name="Zhang Y."/>
            <person name="Gao W."/>
            <person name="Sonnenberg A."/>
            <person name="Chen Q."/>
            <person name="Zhang J."/>
            <person name="Huang C."/>
        </authorList>
    </citation>
    <scope>NUCLEOTIDE SEQUENCE [LARGE SCALE GENOMIC DNA]</scope>
    <source>
        <strain evidence="1">CCMSSC00406</strain>
    </source>
</reference>
<keyword evidence="2" id="KW-1185">Reference proteome</keyword>
<dbReference type="EMBL" id="WQMT02000007">
    <property type="protein sequence ID" value="KAG9220433.1"/>
    <property type="molecule type" value="Genomic_DNA"/>
</dbReference>